<reference evidence="2" key="1">
    <citation type="submission" date="2022-04" db="EMBL/GenBank/DDBJ databases">
        <title>Corynebacterium kalidii LD5P10.</title>
        <authorList>
            <person name="Sun J.Q."/>
        </authorList>
    </citation>
    <scope>NUCLEOTIDE SEQUENCE</scope>
    <source>
        <strain evidence="2">LD5P10</strain>
    </source>
</reference>
<dbReference type="RefSeq" id="WP_244803925.1">
    <property type="nucleotide sequence ID" value="NZ_JALIEA010000011.1"/>
</dbReference>
<evidence type="ECO:0000256" key="1">
    <source>
        <dbReference type="SAM" id="Phobius"/>
    </source>
</evidence>
<accession>A0A9X1WNC0</accession>
<dbReference type="AlphaFoldDB" id="A0A9X1WNC0"/>
<feature type="transmembrane region" description="Helical" evidence="1">
    <location>
        <begin position="219"/>
        <end position="240"/>
    </location>
</feature>
<keyword evidence="1" id="KW-1133">Transmembrane helix</keyword>
<evidence type="ECO:0000313" key="3">
    <source>
        <dbReference type="Proteomes" id="UP001139207"/>
    </source>
</evidence>
<feature type="transmembrane region" description="Helical" evidence="1">
    <location>
        <begin position="143"/>
        <end position="168"/>
    </location>
</feature>
<keyword evidence="3" id="KW-1185">Reference proteome</keyword>
<comment type="caution">
    <text evidence="2">The sequence shown here is derived from an EMBL/GenBank/DDBJ whole genome shotgun (WGS) entry which is preliminary data.</text>
</comment>
<feature type="transmembrane region" description="Helical" evidence="1">
    <location>
        <begin position="35"/>
        <end position="57"/>
    </location>
</feature>
<protein>
    <submittedName>
        <fullName evidence="2">Uncharacterized protein</fullName>
    </submittedName>
</protein>
<feature type="transmembrane region" description="Helical" evidence="1">
    <location>
        <begin position="89"/>
        <end position="110"/>
    </location>
</feature>
<feature type="transmembrane region" description="Helical" evidence="1">
    <location>
        <begin position="180"/>
        <end position="207"/>
    </location>
</feature>
<proteinExistence type="predicted"/>
<keyword evidence="1" id="KW-0472">Membrane</keyword>
<organism evidence="2 3">
    <name type="scientific">Corynebacterium kalidii</name>
    <dbReference type="NCBI Taxonomy" id="2931982"/>
    <lineage>
        <taxon>Bacteria</taxon>
        <taxon>Bacillati</taxon>
        <taxon>Actinomycetota</taxon>
        <taxon>Actinomycetes</taxon>
        <taxon>Mycobacteriales</taxon>
        <taxon>Corynebacteriaceae</taxon>
        <taxon>Corynebacterium</taxon>
    </lineage>
</organism>
<keyword evidence="1" id="KW-0812">Transmembrane</keyword>
<evidence type="ECO:0000313" key="2">
    <source>
        <dbReference type="EMBL" id="MCJ7858226.1"/>
    </source>
</evidence>
<name>A0A9X1WNC0_9CORY</name>
<sequence length="277" mass="27978">MTATARGTNRGTTRGTTARSIAFARRAWRQQRSTAVWLAAVIGALLGVLVATGSGAVDTTGLDGLVPAQGTGLVTVHDTAGDLLPMTTYLLTMTPAMLGMLVAIVATLTLPGVTADDVRGGGIEVLLAGPVPRRALFQSYLGAGLLLTAASWLVATVAFGVTAASAFLVTGTTVTLTPAFGVALVAVPFAMAVWSATATLLGALLYPGSLETTAGMNGGPIRLLALLPAMIAVPTVLLLPGWVLPALGLVLMFTVLASVAVVALTARGFRSTKVLSA</sequence>
<dbReference type="Proteomes" id="UP001139207">
    <property type="component" value="Unassembled WGS sequence"/>
</dbReference>
<gene>
    <name evidence="2" type="ORF">MUN33_05765</name>
</gene>
<dbReference type="EMBL" id="JALIEA010000011">
    <property type="protein sequence ID" value="MCJ7858226.1"/>
    <property type="molecule type" value="Genomic_DNA"/>
</dbReference>
<feature type="transmembrane region" description="Helical" evidence="1">
    <location>
        <begin position="246"/>
        <end position="266"/>
    </location>
</feature>